<proteinExistence type="predicted"/>
<gene>
    <name evidence="2" type="ORF">Tdes44962_MAKER03852</name>
</gene>
<dbReference type="Proteomes" id="UP001138500">
    <property type="component" value="Unassembled WGS sequence"/>
</dbReference>
<protein>
    <submittedName>
        <fullName evidence="2">Uncharacterized protein</fullName>
    </submittedName>
</protein>
<evidence type="ECO:0000256" key="1">
    <source>
        <dbReference type="SAM" id="MobiDB-lite"/>
    </source>
</evidence>
<dbReference type="AlphaFoldDB" id="A0A9W7SNZ6"/>
<dbReference type="EMBL" id="RIBY02002056">
    <property type="protein sequence ID" value="KAH9825929.1"/>
    <property type="molecule type" value="Genomic_DNA"/>
</dbReference>
<evidence type="ECO:0000313" key="3">
    <source>
        <dbReference type="Proteomes" id="UP001138500"/>
    </source>
</evidence>
<organism evidence="2 3">
    <name type="scientific">Teratosphaeria destructans</name>
    <dbReference type="NCBI Taxonomy" id="418781"/>
    <lineage>
        <taxon>Eukaryota</taxon>
        <taxon>Fungi</taxon>
        <taxon>Dikarya</taxon>
        <taxon>Ascomycota</taxon>
        <taxon>Pezizomycotina</taxon>
        <taxon>Dothideomycetes</taxon>
        <taxon>Dothideomycetidae</taxon>
        <taxon>Mycosphaerellales</taxon>
        <taxon>Teratosphaeriaceae</taxon>
        <taxon>Teratosphaeria</taxon>
    </lineage>
</organism>
<name>A0A9W7SNZ6_9PEZI</name>
<feature type="region of interest" description="Disordered" evidence="1">
    <location>
        <begin position="110"/>
        <end position="133"/>
    </location>
</feature>
<evidence type="ECO:0000313" key="2">
    <source>
        <dbReference type="EMBL" id="KAH9825929.1"/>
    </source>
</evidence>
<comment type="caution">
    <text evidence="2">The sequence shown here is derived from an EMBL/GenBank/DDBJ whole genome shotgun (WGS) entry which is preliminary data.</text>
</comment>
<accession>A0A9W7SNZ6</accession>
<reference evidence="2 3" key="2">
    <citation type="journal article" date="2021" name="Curr. Genet.">
        <title>Genetic response to nitrogen starvation in the aggressive Eucalyptus foliar pathogen Teratosphaeria destructans.</title>
        <authorList>
            <person name="Havenga M."/>
            <person name="Wingfield B.D."/>
            <person name="Wingfield M.J."/>
            <person name="Dreyer L.L."/>
            <person name="Roets F."/>
            <person name="Aylward J."/>
        </authorList>
    </citation>
    <scope>NUCLEOTIDE SEQUENCE [LARGE SCALE GENOMIC DNA]</scope>
    <source>
        <strain evidence="2">CMW44962</strain>
    </source>
</reference>
<sequence length="166" mass="17901">MAKLGQWVSVGCPHVEASLDHSYFAGQSTALAIPVAPHLLRDPQGFLRVDDGPTFQHSTIVSVVIRIRGRGSDSAIVVLFRPDIAFQAQDYDGDVFVVVEVRLDDPLPLGREGGQAGRVSDAVAQDQDRRPEEGVVGRRRCVGEFETVGSVVELDVEGVGLVEVPE</sequence>
<reference evidence="2 3" key="1">
    <citation type="journal article" date="2018" name="IMA Fungus">
        <title>IMA Genome-F 10: Nine draft genome sequences of Claviceps purpurea s.lat., including C. arundinis, C. humidiphila, and C. cf. spartinae, pseudomolecules for the pitch canker pathogen Fusarium circinatum, draft genome of Davidsoniella eucalypti, Grosmannia galeiformis, Quambalaria eucalypti, and Teratosphaeria destructans.</title>
        <authorList>
            <person name="Wingfield B.D."/>
            <person name="Liu M."/>
            <person name="Nguyen H.D."/>
            <person name="Lane F.A."/>
            <person name="Morgan S.W."/>
            <person name="De Vos L."/>
            <person name="Wilken P.M."/>
            <person name="Duong T.A."/>
            <person name="Aylward J."/>
            <person name="Coetzee M.P."/>
            <person name="Dadej K."/>
            <person name="De Beer Z.W."/>
            <person name="Findlay W."/>
            <person name="Havenga M."/>
            <person name="Kolarik M."/>
            <person name="Menzies J.G."/>
            <person name="Naidoo K."/>
            <person name="Pochopski O."/>
            <person name="Shoukouhi P."/>
            <person name="Santana Q.C."/>
            <person name="Seifert K.A."/>
            <person name="Soal N."/>
            <person name="Steenkamp E.T."/>
            <person name="Tatham C.T."/>
            <person name="van der Nest M.A."/>
            <person name="Wingfield M.J."/>
        </authorList>
    </citation>
    <scope>NUCLEOTIDE SEQUENCE [LARGE SCALE GENOMIC DNA]</scope>
    <source>
        <strain evidence="2">CMW44962</strain>
    </source>
</reference>
<keyword evidence="3" id="KW-1185">Reference proteome</keyword>